<evidence type="ECO:0000256" key="1">
    <source>
        <dbReference type="SAM" id="MobiDB-lite"/>
    </source>
</evidence>
<accession>A0A0F8XAY4</accession>
<gene>
    <name evidence="2" type="ORF">LCGC14_2968910</name>
</gene>
<reference evidence="2" key="1">
    <citation type="journal article" date="2015" name="Nature">
        <title>Complex archaea that bridge the gap between prokaryotes and eukaryotes.</title>
        <authorList>
            <person name="Spang A."/>
            <person name="Saw J.H."/>
            <person name="Jorgensen S.L."/>
            <person name="Zaremba-Niedzwiedzka K."/>
            <person name="Martijn J."/>
            <person name="Lind A.E."/>
            <person name="van Eijk R."/>
            <person name="Schleper C."/>
            <person name="Guy L."/>
            <person name="Ettema T.J."/>
        </authorList>
    </citation>
    <scope>NUCLEOTIDE SEQUENCE</scope>
</reference>
<comment type="caution">
    <text evidence="2">The sequence shown here is derived from an EMBL/GenBank/DDBJ whole genome shotgun (WGS) entry which is preliminary data.</text>
</comment>
<dbReference type="EMBL" id="LAZR01060307">
    <property type="protein sequence ID" value="KKK65958.1"/>
    <property type="molecule type" value="Genomic_DNA"/>
</dbReference>
<sequence>MSDKIDLNKREFSSLLVIAGELGEKNREIERLTTEVRTAFEAGFEWGQNSIGGSEKEAWAEYARDADGLRYCKGCGRVLKPGEPDCDGPRRCRESATVDGEGQATDA</sequence>
<organism evidence="2">
    <name type="scientific">marine sediment metagenome</name>
    <dbReference type="NCBI Taxonomy" id="412755"/>
    <lineage>
        <taxon>unclassified sequences</taxon>
        <taxon>metagenomes</taxon>
        <taxon>ecological metagenomes</taxon>
    </lineage>
</organism>
<feature type="region of interest" description="Disordered" evidence="1">
    <location>
        <begin position="86"/>
        <end position="107"/>
    </location>
</feature>
<name>A0A0F8XAY4_9ZZZZ</name>
<evidence type="ECO:0000313" key="2">
    <source>
        <dbReference type="EMBL" id="KKK65958.1"/>
    </source>
</evidence>
<protein>
    <submittedName>
        <fullName evidence="2">Uncharacterized protein</fullName>
    </submittedName>
</protein>
<proteinExistence type="predicted"/>
<feature type="compositionally biased region" description="Basic and acidic residues" evidence="1">
    <location>
        <begin position="86"/>
        <end position="96"/>
    </location>
</feature>
<dbReference type="AlphaFoldDB" id="A0A0F8XAY4"/>